<dbReference type="OrthoDB" id="16041at2759"/>
<keyword evidence="5" id="KW-1185">Reference proteome</keyword>
<dbReference type="CDD" id="cd16910">
    <property type="entry name" value="YEATS_TFIID14_like"/>
    <property type="match status" value="1"/>
</dbReference>
<feature type="compositionally biased region" description="Polar residues" evidence="2">
    <location>
        <begin position="301"/>
        <end position="314"/>
    </location>
</feature>
<feature type="compositionally biased region" description="Low complexity" evidence="2">
    <location>
        <begin position="337"/>
        <end position="366"/>
    </location>
</feature>
<evidence type="ECO:0000256" key="1">
    <source>
        <dbReference type="PROSITE-ProRule" id="PRU00376"/>
    </source>
</evidence>
<reference evidence="4" key="2">
    <citation type="submission" date="2021-04" db="EMBL/GenBank/DDBJ databases">
        <authorList>
            <person name="Podell S."/>
        </authorList>
    </citation>
    <scope>NUCLEOTIDE SEQUENCE</scope>
    <source>
        <strain evidence="4">Hildebrandi</strain>
    </source>
</reference>
<protein>
    <submittedName>
        <fullName evidence="4">YEATS family protein</fullName>
    </submittedName>
</protein>
<dbReference type="PANTHER" id="PTHR47573">
    <property type="entry name" value="PROTEIN AF-9 HOMOLOG"/>
    <property type="match status" value="1"/>
</dbReference>
<evidence type="ECO:0000259" key="3">
    <source>
        <dbReference type="PROSITE" id="PS51037"/>
    </source>
</evidence>
<proteinExistence type="predicted"/>
<accession>A0A9K3KXY5</accession>
<dbReference type="Proteomes" id="UP000693970">
    <property type="component" value="Unassembled WGS sequence"/>
</dbReference>
<dbReference type="GO" id="GO:0006355">
    <property type="term" value="P:regulation of DNA-templated transcription"/>
    <property type="evidence" value="ECO:0007669"/>
    <property type="project" value="InterPro"/>
</dbReference>
<dbReference type="InterPro" id="IPR055129">
    <property type="entry name" value="YEATS_dom"/>
</dbReference>
<dbReference type="PROSITE" id="PS51037">
    <property type="entry name" value="YEATS"/>
    <property type="match status" value="1"/>
</dbReference>
<feature type="region of interest" description="Disordered" evidence="2">
    <location>
        <begin position="264"/>
        <end position="374"/>
    </location>
</feature>
<evidence type="ECO:0000313" key="5">
    <source>
        <dbReference type="Proteomes" id="UP000693970"/>
    </source>
</evidence>
<dbReference type="EMBL" id="JAGRRH010000018">
    <property type="protein sequence ID" value="KAG7351288.1"/>
    <property type="molecule type" value="Genomic_DNA"/>
</dbReference>
<dbReference type="AlphaFoldDB" id="A0A9K3KXY5"/>
<evidence type="ECO:0000256" key="2">
    <source>
        <dbReference type="SAM" id="MobiDB-lite"/>
    </source>
</evidence>
<keyword evidence="1" id="KW-0539">Nucleus</keyword>
<feature type="compositionally biased region" description="Low complexity" evidence="2">
    <location>
        <begin position="290"/>
        <end position="300"/>
    </location>
</feature>
<feature type="compositionally biased region" description="Basic residues" evidence="2">
    <location>
        <begin position="315"/>
        <end position="335"/>
    </location>
</feature>
<sequence length="374" mass="39815">MDTATSAAITSAPITPRLSRTTACLPIVYGSIAYFLGKKADENQTHEWTLFLRGPNHEDLGPAISKVIFQLHPSFAQPTRELTTPPYKVTERGWGEFEAQIHIHWKDATEKTTIVNHTIKLYPPGTPPNVLPTDTETPVVAETYDEVVFTDPSESFFRALTEVPAMEKVELFSEEDENEEVGKAGGNNNSSGSRKHPSEFLNSLYSDQEDFLTLIAAQKFLQDELGKAKQRFQVVNEEIAIVDQKLIAMQQQKQGEAAISAATAAAAKSTPPPTGSGVIAAPKSAPPPGSTSAATTASASKMNNTSGKINNTSGKKTKAPSSQRKRPASQTKKPKMGTTTATTTGAPSTSGAPPASAALTTPTSAPVGKVAPKK</sequence>
<dbReference type="Pfam" id="PF03366">
    <property type="entry name" value="YEATS"/>
    <property type="match status" value="1"/>
</dbReference>
<comment type="subcellular location">
    <subcellularLocation>
        <location evidence="1">Nucleus</location>
    </subcellularLocation>
</comment>
<feature type="domain" description="YEATS" evidence="3">
    <location>
        <begin position="17"/>
        <end position="163"/>
    </location>
</feature>
<dbReference type="InterPro" id="IPR005033">
    <property type="entry name" value="YEATS"/>
</dbReference>
<dbReference type="PANTHER" id="PTHR47573:SF1">
    <property type="entry name" value="PROTEIN AF-9 HOMOLOG"/>
    <property type="match status" value="1"/>
</dbReference>
<dbReference type="GO" id="GO:0005634">
    <property type="term" value="C:nucleus"/>
    <property type="evidence" value="ECO:0007669"/>
    <property type="project" value="UniProtKB-SubCell"/>
</dbReference>
<name>A0A9K3KXY5_9STRA</name>
<reference evidence="4" key="1">
    <citation type="journal article" date="2021" name="Sci. Rep.">
        <title>Diploid genomic architecture of Nitzschia inconspicua, an elite biomass production diatom.</title>
        <authorList>
            <person name="Oliver A."/>
            <person name="Podell S."/>
            <person name="Pinowska A."/>
            <person name="Traller J.C."/>
            <person name="Smith S.R."/>
            <person name="McClure R."/>
            <person name="Beliaev A."/>
            <person name="Bohutskyi P."/>
            <person name="Hill E.A."/>
            <person name="Rabines A."/>
            <person name="Zheng H."/>
            <person name="Allen L.Z."/>
            <person name="Kuo A."/>
            <person name="Grigoriev I.V."/>
            <person name="Allen A.E."/>
            <person name="Hazlebeck D."/>
            <person name="Allen E.E."/>
        </authorList>
    </citation>
    <scope>NUCLEOTIDE SEQUENCE</scope>
    <source>
        <strain evidence="4">Hildebrandi</strain>
    </source>
</reference>
<gene>
    <name evidence="4" type="ORF">IV203_010648</name>
</gene>
<evidence type="ECO:0000313" key="4">
    <source>
        <dbReference type="EMBL" id="KAG7351288.1"/>
    </source>
</evidence>
<comment type="caution">
    <text evidence="4">The sequence shown here is derived from an EMBL/GenBank/DDBJ whole genome shotgun (WGS) entry which is preliminary data.</text>
</comment>
<feature type="region of interest" description="Disordered" evidence="2">
    <location>
        <begin position="173"/>
        <end position="196"/>
    </location>
</feature>
<organism evidence="4 5">
    <name type="scientific">Nitzschia inconspicua</name>
    <dbReference type="NCBI Taxonomy" id="303405"/>
    <lineage>
        <taxon>Eukaryota</taxon>
        <taxon>Sar</taxon>
        <taxon>Stramenopiles</taxon>
        <taxon>Ochrophyta</taxon>
        <taxon>Bacillariophyta</taxon>
        <taxon>Bacillariophyceae</taxon>
        <taxon>Bacillariophycidae</taxon>
        <taxon>Bacillariales</taxon>
        <taxon>Bacillariaceae</taxon>
        <taxon>Nitzschia</taxon>
    </lineage>
</organism>